<feature type="domain" description="Core-binding (CB)" evidence="7">
    <location>
        <begin position="1"/>
        <end position="83"/>
    </location>
</feature>
<dbReference type="InterPro" id="IPR010998">
    <property type="entry name" value="Integrase_recombinase_N"/>
</dbReference>
<keyword evidence="2" id="KW-0229">DNA integration</keyword>
<dbReference type="Gene3D" id="1.10.443.10">
    <property type="entry name" value="Intergrase catalytic core"/>
    <property type="match status" value="1"/>
</dbReference>
<evidence type="ECO:0000256" key="5">
    <source>
        <dbReference type="PROSITE-ProRule" id="PRU01248"/>
    </source>
</evidence>
<dbReference type="Pfam" id="PF00589">
    <property type="entry name" value="Phage_integrase"/>
    <property type="match status" value="1"/>
</dbReference>
<reference evidence="8" key="1">
    <citation type="submission" date="2021-08" db="EMBL/GenBank/DDBJ databases">
        <authorList>
            <person name="Sakaguchi M."/>
            <person name="Kikuchi T."/>
            <person name="Urbanczyk H."/>
        </authorList>
    </citation>
    <scope>NUCLEOTIDE SEQUENCE</scope>
    <source>
        <strain evidence="8">020920N</strain>
    </source>
</reference>
<dbReference type="RefSeq" id="WP_251875514.1">
    <property type="nucleotide sequence ID" value="NZ_CP082275.1"/>
</dbReference>
<dbReference type="InterPro" id="IPR011946">
    <property type="entry name" value="Integrase_integron-type"/>
</dbReference>
<evidence type="ECO:0000259" key="6">
    <source>
        <dbReference type="PROSITE" id="PS51898"/>
    </source>
</evidence>
<dbReference type="PROSITE" id="PS51898">
    <property type="entry name" value="TYR_RECOMBINASE"/>
    <property type="match status" value="1"/>
</dbReference>
<dbReference type="InterPro" id="IPR011010">
    <property type="entry name" value="DNA_brk_join_enz"/>
</dbReference>
<dbReference type="InterPro" id="IPR002104">
    <property type="entry name" value="Integrase_catalytic"/>
</dbReference>
<dbReference type="SUPFAM" id="SSF56349">
    <property type="entry name" value="DNA breaking-rejoining enzymes"/>
    <property type="match status" value="1"/>
</dbReference>
<evidence type="ECO:0000256" key="4">
    <source>
        <dbReference type="ARBA" id="ARBA00023172"/>
    </source>
</evidence>
<dbReference type="Gene3D" id="1.10.150.130">
    <property type="match status" value="1"/>
</dbReference>
<evidence type="ECO:0000256" key="3">
    <source>
        <dbReference type="ARBA" id="ARBA00023125"/>
    </source>
</evidence>
<dbReference type="EMBL" id="CP082275">
    <property type="protein sequence ID" value="USH01303.1"/>
    <property type="molecule type" value="Genomic_DNA"/>
</dbReference>
<keyword evidence="4" id="KW-0233">DNA recombination</keyword>
<dbReference type="PANTHER" id="PTHR30349:SF64">
    <property type="entry name" value="PROPHAGE INTEGRASE INTD-RELATED"/>
    <property type="match status" value="1"/>
</dbReference>
<evidence type="ECO:0000256" key="1">
    <source>
        <dbReference type="ARBA" id="ARBA00008857"/>
    </source>
</evidence>
<organism evidence="8 9">
    <name type="scientific">Grimontia kaedaensis</name>
    <dbReference type="NCBI Taxonomy" id="2872157"/>
    <lineage>
        <taxon>Bacteria</taxon>
        <taxon>Pseudomonadati</taxon>
        <taxon>Pseudomonadota</taxon>
        <taxon>Gammaproteobacteria</taxon>
        <taxon>Vibrionales</taxon>
        <taxon>Vibrionaceae</taxon>
        <taxon>Grimontia</taxon>
    </lineage>
</organism>
<dbReference type="PROSITE" id="PS51900">
    <property type="entry name" value="CB"/>
    <property type="match status" value="1"/>
</dbReference>
<evidence type="ECO:0000256" key="2">
    <source>
        <dbReference type="ARBA" id="ARBA00022908"/>
    </source>
</evidence>
<evidence type="ECO:0000259" key="7">
    <source>
        <dbReference type="PROSITE" id="PS51900"/>
    </source>
</evidence>
<dbReference type="InterPro" id="IPR004107">
    <property type="entry name" value="Integrase_SAM-like_N"/>
</dbReference>
<dbReference type="NCBIfam" id="TIGR02249">
    <property type="entry name" value="integrase_gron"/>
    <property type="match status" value="1"/>
</dbReference>
<accession>A0ABY4WRZ4</accession>
<keyword evidence="3 5" id="KW-0238">DNA-binding</keyword>
<dbReference type="InterPro" id="IPR013762">
    <property type="entry name" value="Integrase-like_cat_sf"/>
</dbReference>
<feature type="domain" description="Tyr recombinase" evidence="6">
    <location>
        <begin position="101"/>
        <end position="317"/>
    </location>
</feature>
<dbReference type="PANTHER" id="PTHR30349">
    <property type="entry name" value="PHAGE INTEGRASE-RELATED"/>
    <property type="match status" value="1"/>
</dbReference>
<name>A0ABY4WRZ4_9GAMM</name>
<gene>
    <name evidence="8" type="ORF">K6Q96_10230</name>
</gene>
<protein>
    <submittedName>
        <fullName evidence="8">Integron integrase</fullName>
    </submittedName>
</protein>
<dbReference type="Proteomes" id="UP001056255">
    <property type="component" value="Chromosome I"/>
</dbReference>
<dbReference type="InterPro" id="IPR050090">
    <property type="entry name" value="Tyrosine_recombinase_XerCD"/>
</dbReference>
<dbReference type="Pfam" id="PF13495">
    <property type="entry name" value="Phage_int_SAM_4"/>
    <property type="match status" value="1"/>
</dbReference>
<sequence length="320" mass="37042">MKSLFLQAISEHMYKRRYSKRTIQTYLRWIAAFIRFHDMRHPSTMGDPEVEQFLNYLVNQRDVAANTQAIALNALVFMYRDFIQKPLSQKLDFISSQKKTKLPVVLTRAEVKRFLEHCPVQHHLACSLMYGSGLRIMETVRLRVQHIDFDYKCIRVIDGKGGKNRVVTLAPELFSAIRTQIELVQYTLVTDNDNPSFSGVWMPHRLRDKYQSESKDLPWQYLFPAKDLSKDPESGLVRRHHIDEKQIQRAVRKTAKKAGIDKHVTPHTLRHSFATHLLQSGADIRTVQAQLGHSDVRTTQIYTHILQNGAHGLTSPLSNM</sequence>
<evidence type="ECO:0000313" key="9">
    <source>
        <dbReference type="Proteomes" id="UP001056255"/>
    </source>
</evidence>
<dbReference type="InterPro" id="IPR044068">
    <property type="entry name" value="CB"/>
</dbReference>
<proteinExistence type="inferred from homology"/>
<comment type="similarity">
    <text evidence="1">Belongs to the 'phage' integrase family.</text>
</comment>
<keyword evidence="9" id="KW-1185">Reference proteome</keyword>
<evidence type="ECO:0000313" key="8">
    <source>
        <dbReference type="EMBL" id="USH01303.1"/>
    </source>
</evidence>